<feature type="signal peptide" evidence="1">
    <location>
        <begin position="1"/>
        <end position="20"/>
    </location>
</feature>
<organism evidence="2 3">
    <name type="scientific">Lasallia pustulata</name>
    <dbReference type="NCBI Taxonomy" id="136370"/>
    <lineage>
        <taxon>Eukaryota</taxon>
        <taxon>Fungi</taxon>
        <taxon>Dikarya</taxon>
        <taxon>Ascomycota</taxon>
        <taxon>Pezizomycotina</taxon>
        <taxon>Lecanoromycetes</taxon>
        <taxon>OSLEUM clade</taxon>
        <taxon>Umbilicariomycetidae</taxon>
        <taxon>Umbilicariales</taxon>
        <taxon>Umbilicariaceae</taxon>
        <taxon>Lasallia</taxon>
    </lineage>
</organism>
<gene>
    <name evidence="2" type="ORF">FRX48_06033</name>
</gene>
<dbReference type="Proteomes" id="UP000324767">
    <property type="component" value="Unassembled WGS sequence"/>
</dbReference>
<accession>A0A5M8PM90</accession>
<keyword evidence="1" id="KW-0732">Signal</keyword>
<protein>
    <submittedName>
        <fullName evidence="2">Uncharacterized protein</fullName>
    </submittedName>
</protein>
<evidence type="ECO:0000313" key="2">
    <source>
        <dbReference type="EMBL" id="KAA6410611.1"/>
    </source>
</evidence>
<evidence type="ECO:0000256" key="1">
    <source>
        <dbReference type="SAM" id="SignalP"/>
    </source>
</evidence>
<proteinExistence type="predicted"/>
<name>A0A5M8PM90_9LECA</name>
<dbReference type="EMBL" id="VXIT01000009">
    <property type="protein sequence ID" value="KAA6410611.1"/>
    <property type="molecule type" value="Genomic_DNA"/>
</dbReference>
<dbReference type="AlphaFoldDB" id="A0A5M8PM90"/>
<comment type="caution">
    <text evidence="2">The sequence shown here is derived from an EMBL/GenBank/DDBJ whole genome shotgun (WGS) entry which is preliminary data.</text>
</comment>
<feature type="chain" id="PRO_5024292651" evidence="1">
    <location>
        <begin position="21"/>
        <end position="188"/>
    </location>
</feature>
<sequence length="188" mass="20593">MRVLVLFSASFLNLFFQARSASLLSRTLVCANDGITKAGTLFNRREVALSPVNPQPRAPIPLPPSPLIWCGIGTTTYLIIDYYNEFPEGSPTSPIILSVLRDAIVSINDYIQQHGDGLIAGGQYKFADYGTSWLSVNAGNHQQTWGVLRTAIEAFAHYMITYSTYGSAGFQIFDGRNQVAYGTLYAVA</sequence>
<evidence type="ECO:0000313" key="3">
    <source>
        <dbReference type="Proteomes" id="UP000324767"/>
    </source>
</evidence>
<reference evidence="2 3" key="1">
    <citation type="submission" date="2019-09" db="EMBL/GenBank/DDBJ databases">
        <title>The hologenome of the rock-dwelling lichen Lasallia pustulata.</title>
        <authorList>
            <person name="Greshake Tzovaras B."/>
            <person name="Segers F."/>
            <person name="Bicker A."/>
            <person name="Dal Grande F."/>
            <person name="Otte J."/>
            <person name="Hankeln T."/>
            <person name="Schmitt I."/>
            <person name="Ebersberger I."/>
        </authorList>
    </citation>
    <scope>NUCLEOTIDE SEQUENCE [LARGE SCALE GENOMIC DNA]</scope>
    <source>
        <strain evidence="2">A1-1</strain>
    </source>
</reference>